<dbReference type="Proteomes" id="UP000229847">
    <property type="component" value="Unassembled WGS sequence"/>
</dbReference>
<evidence type="ECO:0000313" key="2">
    <source>
        <dbReference type="Proteomes" id="UP000229847"/>
    </source>
</evidence>
<protein>
    <submittedName>
        <fullName evidence="1">Uncharacterized protein</fullName>
    </submittedName>
</protein>
<organism evidence="1 2">
    <name type="scientific">Candidatus Woesebacteria bacterium CG22_combo_CG10-13_8_21_14_all_39_10</name>
    <dbReference type="NCBI Taxonomy" id="1975059"/>
    <lineage>
        <taxon>Bacteria</taxon>
        <taxon>Candidatus Woeseibacteriota</taxon>
    </lineage>
</organism>
<sequence>MVIKKDEKLAKFFADSFKEVVLPSLDKLQDKVDNVITDVAEMRENMATKTDLYRVEEKLEKIDDRLERQGKVQDDLQERVEVLETHAPVIA</sequence>
<dbReference type="EMBL" id="PCSW01000040">
    <property type="protein sequence ID" value="PIP57765.1"/>
    <property type="molecule type" value="Genomic_DNA"/>
</dbReference>
<evidence type="ECO:0000313" key="1">
    <source>
        <dbReference type="EMBL" id="PIP57765.1"/>
    </source>
</evidence>
<name>A0A2H0BJA9_9BACT</name>
<reference evidence="1 2" key="1">
    <citation type="submission" date="2017-09" db="EMBL/GenBank/DDBJ databases">
        <title>Depth-based differentiation of microbial function through sediment-hosted aquifers and enrichment of novel symbionts in the deep terrestrial subsurface.</title>
        <authorList>
            <person name="Probst A.J."/>
            <person name="Ladd B."/>
            <person name="Jarett J.K."/>
            <person name="Geller-Mcgrath D.E."/>
            <person name="Sieber C.M."/>
            <person name="Emerson J.B."/>
            <person name="Anantharaman K."/>
            <person name="Thomas B.C."/>
            <person name="Malmstrom R."/>
            <person name="Stieglmeier M."/>
            <person name="Klingl A."/>
            <person name="Woyke T."/>
            <person name="Ryan C.M."/>
            <person name="Banfield J.F."/>
        </authorList>
    </citation>
    <scope>NUCLEOTIDE SEQUENCE [LARGE SCALE GENOMIC DNA]</scope>
    <source>
        <strain evidence="1">CG22_combo_CG10-13_8_21_14_all_39_10</strain>
    </source>
</reference>
<proteinExistence type="predicted"/>
<comment type="caution">
    <text evidence="1">The sequence shown here is derived from an EMBL/GenBank/DDBJ whole genome shotgun (WGS) entry which is preliminary data.</text>
</comment>
<dbReference type="AlphaFoldDB" id="A0A2H0BJA9"/>
<accession>A0A2H0BJA9</accession>
<gene>
    <name evidence="1" type="ORF">COX03_01340</name>
</gene>